<comment type="similarity">
    <text evidence="1">Belongs to the outer membrane porin (Opr) (TC 1.B.25) family.</text>
</comment>
<keyword evidence="5" id="KW-1185">Reference proteome</keyword>
<dbReference type="Gene3D" id="2.40.160.10">
    <property type="entry name" value="Porin"/>
    <property type="match status" value="1"/>
</dbReference>
<name>A0A1H7C7C0_9PSED</name>
<dbReference type="OrthoDB" id="6759120at2"/>
<dbReference type="PANTHER" id="PTHR34596:SF2">
    <property type="entry name" value="CHITOPORIN"/>
    <property type="match status" value="1"/>
</dbReference>
<dbReference type="STRING" id="915471.SAMN05216201_12226"/>
<dbReference type="Proteomes" id="UP000242930">
    <property type="component" value="Unassembled WGS sequence"/>
</dbReference>
<dbReference type="AlphaFoldDB" id="A0A1H7C7C0"/>
<reference evidence="5" key="1">
    <citation type="submission" date="2016-10" db="EMBL/GenBank/DDBJ databases">
        <authorList>
            <person name="Varghese N."/>
            <person name="Submissions S."/>
        </authorList>
    </citation>
    <scope>NUCLEOTIDE SEQUENCE [LARGE SCALE GENOMIC DNA]</scope>
    <source>
        <strain evidence="5">LMG 25967</strain>
    </source>
</reference>
<dbReference type="Pfam" id="PF03573">
    <property type="entry name" value="OprD"/>
    <property type="match status" value="1"/>
</dbReference>
<gene>
    <name evidence="4" type="ORF">SAMN05216201_12226</name>
</gene>
<dbReference type="GO" id="GO:0015288">
    <property type="term" value="F:porin activity"/>
    <property type="evidence" value="ECO:0007669"/>
    <property type="project" value="TreeGrafter"/>
</dbReference>
<evidence type="ECO:0000256" key="1">
    <source>
        <dbReference type="ARBA" id="ARBA00009075"/>
    </source>
</evidence>
<dbReference type="RefSeq" id="WP_090313349.1">
    <property type="nucleotide sequence ID" value="NZ_FNZE01000022.1"/>
</dbReference>
<keyword evidence="3" id="KW-0732">Signal</keyword>
<dbReference type="InterPro" id="IPR023614">
    <property type="entry name" value="Porin_dom_sf"/>
</dbReference>
<proteinExistence type="inferred from homology"/>
<evidence type="ECO:0000256" key="3">
    <source>
        <dbReference type="ARBA" id="ARBA00022729"/>
    </source>
</evidence>
<dbReference type="GO" id="GO:0016020">
    <property type="term" value="C:membrane"/>
    <property type="evidence" value="ECO:0007669"/>
    <property type="project" value="InterPro"/>
</dbReference>
<dbReference type="InterPro" id="IPR005318">
    <property type="entry name" value="OM_porin_bac"/>
</dbReference>
<dbReference type="PANTHER" id="PTHR34596">
    <property type="entry name" value="CHITOPORIN"/>
    <property type="match status" value="1"/>
</dbReference>
<evidence type="ECO:0000313" key="4">
    <source>
        <dbReference type="EMBL" id="SEJ85581.1"/>
    </source>
</evidence>
<evidence type="ECO:0000313" key="5">
    <source>
        <dbReference type="Proteomes" id="UP000242930"/>
    </source>
</evidence>
<keyword evidence="2" id="KW-0813">Transport</keyword>
<evidence type="ECO:0000256" key="2">
    <source>
        <dbReference type="ARBA" id="ARBA00022448"/>
    </source>
</evidence>
<protein>
    <submittedName>
        <fullName evidence="4">Imipenem/basic amino acid-specific outer membrane pore</fullName>
    </submittedName>
</protein>
<sequence length="431" mass="46660">MKFNKCAVLALAFLPQISHGEEHIQGSGFLDGSSLSLINRNFYFNREYRDPGAAQNYREEWAHGIQARFESGYTQGRIGLGLDAYAALGIKLDSGGGTSGTGLLPVGSDGQVDDEFSYAGAAVKARVSRTELKIGDVIPTAPVFATTTTRLFTSTARGLQIVSQDIADLSLDAGYFTAIRDGSGSTNRDGSIDLTYAGVVDAPSAGYIGGNYSISDRFNVSLYGANLEDVWNQYYANILYALPLSSDRDLTFNFNLYDSRSEGRELAGEINNLAWSLSAAYRLGAHSFTLAHQQVNGNTPFDYILMDGINAGDSIYLANSSQYSDFNSPNESSVQARYDIDMAAYGIPGLALMARYIKGDIDGSGYSSSDGPYAYAAAASKEWERDLEARYVVQSGVAKDLSLRVRYATHRGAGGDVDELRVITEYPLELF</sequence>
<dbReference type="EMBL" id="FNZE01000022">
    <property type="protein sequence ID" value="SEJ85581.1"/>
    <property type="molecule type" value="Genomic_DNA"/>
</dbReference>
<accession>A0A1H7C7C0</accession>
<organism evidence="4 5">
    <name type="scientific">Pseudomonas linyingensis</name>
    <dbReference type="NCBI Taxonomy" id="915471"/>
    <lineage>
        <taxon>Bacteria</taxon>
        <taxon>Pseudomonadati</taxon>
        <taxon>Pseudomonadota</taxon>
        <taxon>Gammaproteobacteria</taxon>
        <taxon>Pseudomonadales</taxon>
        <taxon>Pseudomonadaceae</taxon>
        <taxon>Pseudomonas</taxon>
    </lineage>
</organism>